<comment type="caution">
    <text evidence="2">The sequence shown here is derived from an EMBL/GenBank/DDBJ whole genome shotgun (WGS) entry which is preliminary data.</text>
</comment>
<keyword evidence="3" id="KW-1185">Reference proteome</keyword>
<protein>
    <submittedName>
        <fullName evidence="2">G11269 protein</fullName>
    </submittedName>
</protein>
<gene>
    <name evidence="2" type="primary">g11269</name>
    <name evidence="2" type="ORF">VP750_LOCUS10092</name>
</gene>
<dbReference type="EMBL" id="CAXHTA020000018">
    <property type="protein sequence ID" value="CAL5228186.1"/>
    <property type="molecule type" value="Genomic_DNA"/>
</dbReference>
<reference evidence="2 3" key="1">
    <citation type="submission" date="2024-06" db="EMBL/GenBank/DDBJ databases">
        <authorList>
            <person name="Kraege A."/>
            <person name="Thomma B."/>
        </authorList>
    </citation>
    <scope>NUCLEOTIDE SEQUENCE [LARGE SCALE GENOMIC DNA]</scope>
</reference>
<accession>A0ABP1G7H5</accession>
<feature type="compositionally biased region" description="Low complexity" evidence="1">
    <location>
        <begin position="150"/>
        <end position="159"/>
    </location>
</feature>
<sequence length="159" mass="16179">MEGLTQYGDSDSDQEQQNSSAPSAGLPGTGRNGDAEDAIPSVQPVPQSMGKTTPQALPSAAALLSQGGISSMRAGDPPTFKRSAPLSSAARLHAAPGLQKAARRGAASSATQGRSSSAAVSAFLPPQLKGRPNVITEDLDKMGVKKRRSSGQGQAGQQR</sequence>
<dbReference type="Proteomes" id="UP001497392">
    <property type="component" value="Unassembled WGS sequence"/>
</dbReference>
<feature type="compositionally biased region" description="Polar residues" evidence="1">
    <location>
        <begin position="108"/>
        <end position="119"/>
    </location>
</feature>
<name>A0ABP1G7H5_9CHLO</name>
<evidence type="ECO:0000313" key="2">
    <source>
        <dbReference type="EMBL" id="CAL5228186.1"/>
    </source>
</evidence>
<feature type="compositionally biased region" description="Low complexity" evidence="1">
    <location>
        <begin position="52"/>
        <end position="68"/>
    </location>
</feature>
<organism evidence="2 3">
    <name type="scientific">Coccomyxa viridis</name>
    <dbReference type="NCBI Taxonomy" id="1274662"/>
    <lineage>
        <taxon>Eukaryota</taxon>
        <taxon>Viridiplantae</taxon>
        <taxon>Chlorophyta</taxon>
        <taxon>core chlorophytes</taxon>
        <taxon>Trebouxiophyceae</taxon>
        <taxon>Trebouxiophyceae incertae sedis</taxon>
        <taxon>Coccomyxaceae</taxon>
        <taxon>Coccomyxa</taxon>
    </lineage>
</organism>
<evidence type="ECO:0000313" key="3">
    <source>
        <dbReference type="Proteomes" id="UP001497392"/>
    </source>
</evidence>
<feature type="region of interest" description="Disordered" evidence="1">
    <location>
        <begin position="1"/>
        <end position="159"/>
    </location>
</feature>
<evidence type="ECO:0000256" key="1">
    <source>
        <dbReference type="SAM" id="MobiDB-lite"/>
    </source>
</evidence>
<proteinExistence type="predicted"/>